<keyword evidence="2" id="KW-1185">Reference proteome</keyword>
<evidence type="ECO:0000313" key="2">
    <source>
        <dbReference type="Proteomes" id="UP001165641"/>
    </source>
</evidence>
<comment type="caution">
    <text evidence="1">The sequence shown here is derived from an EMBL/GenBank/DDBJ whole genome shotgun (WGS) entry which is preliminary data.</text>
</comment>
<protein>
    <submittedName>
        <fullName evidence="1">I78 family peptidase inhibitor</fullName>
    </submittedName>
</protein>
<sequence length="95" mass="10327">MRLFVTLPGAFALALLGACEDPATQRVVADEPADQCGADGYQGLIGHPRDVLDKMTFPIGTRQIGPNDAVTSDFRPDRLNIEYGQTGRIEKISCY</sequence>
<name>A0ABT4ZBI1_9RHOB</name>
<dbReference type="Proteomes" id="UP001165641">
    <property type="component" value="Unassembled WGS sequence"/>
</dbReference>
<dbReference type="Pfam" id="PF11720">
    <property type="entry name" value="Inhibitor_I78"/>
    <property type="match status" value="1"/>
</dbReference>
<gene>
    <name evidence="1" type="ORF">PAF17_04305</name>
</gene>
<organism evidence="1 2">
    <name type="scientific">Paracoccus onchidii</name>
    <dbReference type="NCBI Taxonomy" id="3017813"/>
    <lineage>
        <taxon>Bacteria</taxon>
        <taxon>Pseudomonadati</taxon>
        <taxon>Pseudomonadota</taxon>
        <taxon>Alphaproteobacteria</taxon>
        <taxon>Rhodobacterales</taxon>
        <taxon>Paracoccaceae</taxon>
        <taxon>Paracoccus</taxon>
    </lineage>
</organism>
<dbReference type="RefSeq" id="WP_271887851.1">
    <property type="nucleotide sequence ID" value="NZ_JAQBIE010000004.1"/>
</dbReference>
<reference evidence="1" key="1">
    <citation type="submission" date="2022-12" db="EMBL/GenBank/DDBJ databases">
        <title>Paracoccus onchidii sp. nov., isolated from a marine invertebrate from the South China Sea.</title>
        <authorList>
            <person name="Xu S."/>
            <person name="Liu Z."/>
            <person name="Xu Y."/>
        </authorList>
    </citation>
    <scope>NUCLEOTIDE SEQUENCE</scope>
    <source>
        <strain evidence="1">Z330</strain>
    </source>
</reference>
<proteinExistence type="predicted"/>
<dbReference type="EMBL" id="JAQBIE010000004">
    <property type="protein sequence ID" value="MDB6176725.1"/>
    <property type="molecule type" value="Genomic_DNA"/>
</dbReference>
<accession>A0ABT4ZBI1</accession>
<evidence type="ECO:0000313" key="1">
    <source>
        <dbReference type="EMBL" id="MDB6176725.1"/>
    </source>
</evidence>
<dbReference type="InterPro" id="IPR021719">
    <property type="entry name" value="Prot_inh_I78"/>
</dbReference>
<dbReference type="Gene3D" id="3.30.10.10">
    <property type="entry name" value="Trypsin Inhibitor V, subunit A"/>
    <property type="match status" value="1"/>
</dbReference>
<dbReference type="PROSITE" id="PS51257">
    <property type="entry name" value="PROKAR_LIPOPROTEIN"/>
    <property type="match status" value="1"/>
</dbReference>